<gene>
    <name evidence="1" type="ORF">OV287_24500</name>
</gene>
<evidence type="ECO:0000313" key="1">
    <source>
        <dbReference type="EMBL" id="MCY1077637.1"/>
    </source>
</evidence>
<dbReference type="EMBL" id="JAPNKA010000001">
    <property type="protein sequence ID" value="MCY1077637.1"/>
    <property type="molecule type" value="Genomic_DNA"/>
</dbReference>
<accession>A0ABT4A7L2</accession>
<comment type="caution">
    <text evidence="1">The sequence shown here is derived from an EMBL/GenBank/DDBJ whole genome shotgun (WGS) entry which is preliminary data.</text>
</comment>
<dbReference type="Proteomes" id="UP001207654">
    <property type="component" value="Unassembled WGS sequence"/>
</dbReference>
<organism evidence="1 2">
    <name type="scientific">Archangium lansingense</name>
    <dbReference type="NCBI Taxonomy" id="2995310"/>
    <lineage>
        <taxon>Bacteria</taxon>
        <taxon>Pseudomonadati</taxon>
        <taxon>Myxococcota</taxon>
        <taxon>Myxococcia</taxon>
        <taxon>Myxococcales</taxon>
        <taxon>Cystobacterineae</taxon>
        <taxon>Archangiaceae</taxon>
        <taxon>Archangium</taxon>
    </lineage>
</organism>
<sequence length="205" mass="23058">MKSPVKAYVVTENEFDTELIQALLTRRFGRSAREIHVRAAGNKQRAWTTADSLLSNRRGPTALIVDADTIDHDLTMEQQTELETMFGTSARRHMWLVVLAKPEVEAVFFSDRALLERVTGKKVSELDIARAALGPRAALLKLLPKPRSGHGAKQLVKKLSDSDFEKIISSEAFRPLIEFIQRMLALKDPPRGIQRTDEDSSSFFP</sequence>
<dbReference type="RefSeq" id="WP_267536456.1">
    <property type="nucleotide sequence ID" value="NZ_JAPNKA010000001.1"/>
</dbReference>
<proteinExistence type="predicted"/>
<keyword evidence="2" id="KW-1185">Reference proteome</keyword>
<evidence type="ECO:0008006" key="3">
    <source>
        <dbReference type="Google" id="ProtNLM"/>
    </source>
</evidence>
<name>A0ABT4A7L2_9BACT</name>
<protein>
    <recommendedName>
        <fullName evidence="3">DUF4276 family protein</fullName>
    </recommendedName>
</protein>
<reference evidence="1 2" key="1">
    <citation type="submission" date="2022-11" db="EMBL/GenBank/DDBJ databases">
        <title>Minimal conservation of predation-associated metabolite biosynthetic gene clusters underscores biosynthetic potential of Myxococcota including descriptions for ten novel species: Archangium lansinium sp. nov., Myxococcus landrumus sp. nov., Nannocystis bai.</title>
        <authorList>
            <person name="Ahearne A."/>
            <person name="Stevens C."/>
            <person name="Phillips K."/>
        </authorList>
    </citation>
    <scope>NUCLEOTIDE SEQUENCE [LARGE SCALE GENOMIC DNA]</scope>
    <source>
        <strain evidence="1 2">MIWBW</strain>
    </source>
</reference>
<evidence type="ECO:0000313" key="2">
    <source>
        <dbReference type="Proteomes" id="UP001207654"/>
    </source>
</evidence>